<dbReference type="STRING" id="546874.SAMN04488544_3746"/>
<dbReference type="GO" id="GO:0015768">
    <property type="term" value="P:maltose transport"/>
    <property type="evidence" value="ECO:0007669"/>
    <property type="project" value="TreeGrafter"/>
</dbReference>
<sequence>MALNRRQVLAGGLGLGAAVGLSACSGLTSKAGSSAPTTSASAGAPVELTFVNWSGEGEKAAFDAVIAAFEQANPGITIKTDTVPYASVQTNLDTRFQAGNPPDLFRVSYIDMGQYTSQDVLLDLSASLDANAFEPGLFQAVVANGKPYGAPHQIDTTAILYRLDAFEAAGITDVPTTLEEAWTWEQFTDAANKLAKVTKSGQSAFIYDWQSAGAYRWLTWLFEAGGALLGPDLKSAAIDSDAGRKAVDFTKSFFDRGWVAKNSSVKSTTYPDGAFISGTVAMAFAGSFLVPGIDDGVKKKFEYGAMPQPRDVAASTDLGGNAVVAPKDGKNTEAATKFLQYLVTEDAMRTYCQATNQLPTLKSLTSSQLDFDIRPDLMAPFVLQAKTLTPEQVSQVTVPQFADLNLALQNELEKAFLGGRSSADTTAALAAAVQKAVQ</sequence>
<proteinExistence type="inferred from homology"/>
<keyword evidence="3" id="KW-0732">Signal</keyword>
<keyword evidence="2" id="KW-0813">Transport</keyword>
<protein>
    <submittedName>
        <fullName evidence="4">ABC-type glycerol-3-phosphate transport system, substrate-binding protein</fullName>
    </submittedName>
</protein>
<organism evidence="4 5">
    <name type="scientific">Microlunatus sagamiharensis</name>
    <dbReference type="NCBI Taxonomy" id="546874"/>
    <lineage>
        <taxon>Bacteria</taxon>
        <taxon>Bacillati</taxon>
        <taxon>Actinomycetota</taxon>
        <taxon>Actinomycetes</taxon>
        <taxon>Propionibacteriales</taxon>
        <taxon>Propionibacteriaceae</taxon>
        <taxon>Microlunatus</taxon>
    </lineage>
</organism>
<comment type="similarity">
    <text evidence="1">Belongs to the bacterial solute-binding protein 1 family.</text>
</comment>
<dbReference type="GO" id="GO:1901982">
    <property type="term" value="F:maltose binding"/>
    <property type="evidence" value="ECO:0007669"/>
    <property type="project" value="TreeGrafter"/>
</dbReference>
<dbReference type="GO" id="GO:0055052">
    <property type="term" value="C:ATP-binding cassette (ABC) transporter complex, substrate-binding subunit-containing"/>
    <property type="evidence" value="ECO:0007669"/>
    <property type="project" value="TreeGrafter"/>
</dbReference>
<dbReference type="CDD" id="cd13585">
    <property type="entry name" value="PBP2_TMBP_like"/>
    <property type="match status" value="1"/>
</dbReference>
<evidence type="ECO:0000256" key="2">
    <source>
        <dbReference type="ARBA" id="ARBA00022448"/>
    </source>
</evidence>
<dbReference type="Pfam" id="PF01547">
    <property type="entry name" value="SBP_bac_1"/>
    <property type="match status" value="1"/>
</dbReference>
<dbReference type="GO" id="GO:0042956">
    <property type="term" value="P:maltodextrin transmembrane transport"/>
    <property type="evidence" value="ECO:0007669"/>
    <property type="project" value="TreeGrafter"/>
</dbReference>
<evidence type="ECO:0000313" key="4">
    <source>
        <dbReference type="EMBL" id="SDV03110.1"/>
    </source>
</evidence>
<dbReference type="OrthoDB" id="7918484at2"/>
<dbReference type="PANTHER" id="PTHR30061">
    <property type="entry name" value="MALTOSE-BINDING PERIPLASMIC PROTEIN"/>
    <property type="match status" value="1"/>
</dbReference>
<dbReference type="PROSITE" id="PS51318">
    <property type="entry name" value="TAT"/>
    <property type="match status" value="1"/>
</dbReference>
<dbReference type="InterPro" id="IPR006059">
    <property type="entry name" value="SBP"/>
</dbReference>
<evidence type="ECO:0000256" key="1">
    <source>
        <dbReference type="ARBA" id="ARBA00008520"/>
    </source>
</evidence>
<name>A0A1H2NCH4_9ACTN</name>
<keyword evidence="5" id="KW-1185">Reference proteome</keyword>
<reference evidence="5" key="1">
    <citation type="submission" date="2016-10" db="EMBL/GenBank/DDBJ databases">
        <authorList>
            <person name="Varghese N."/>
            <person name="Submissions S."/>
        </authorList>
    </citation>
    <scope>NUCLEOTIDE SEQUENCE [LARGE SCALE GENOMIC DNA]</scope>
    <source>
        <strain evidence="5">DSM 21743</strain>
    </source>
</reference>
<evidence type="ECO:0000313" key="5">
    <source>
        <dbReference type="Proteomes" id="UP000198825"/>
    </source>
</evidence>
<dbReference type="AlphaFoldDB" id="A0A1H2NCH4"/>
<dbReference type="Proteomes" id="UP000198825">
    <property type="component" value="Chromosome I"/>
</dbReference>
<dbReference type="InterPro" id="IPR006311">
    <property type="entry name" value="TAT_signal"/>
</dbReference>
<accession>A0A1H2NCH4</accession>
<dbReference type="Gene3D" id="3.40.190.10">
    <property type="entry name" value="Periplasmic binding protein-like II"/>
    <property type="match status" value="1"/>
</dbReference>
<dbReference type="PANTHER" id="PTHR30061:SF50">
    <property type="entry name" value="MALTOSE_MALTODEXTRIN-BINDING PERIPLASMIC PROTEIN"/>
    <property type="match status" value="1"/>
</dbReference>
<dbReference type="PROSITE" id="PS51257">
    <property type="entry name" value="PROKAR_LIPOPROTEIN"/>
    <property type="match status" value="1"/>
</dbReference>
<gene>
    <name evidence="4" type="ORF">SAMN04488544_3746</name>
</gene>
<dbReference type="RefSeq" id="WP_157720087.1">
    <property type="nucleotide sequence ID" value="NZ_LT629799.1"/>
</dbReference>
<evidence type="ECO:0000256" key="3">
    <source>
        <dbReference type="ARBA" id="ARBA00022729"/>
    </source>
</evidence>
<dbReference type="SUPFAM" id="SSF53850">
    <property type="entry name" value="Periplasmic binding protein-like II"/>
    <property type="match status" value="1"/>
</dbReference>
<dbReference type="EMBL" id="LT629799">
    <property type="protein sequence ID" value="SDV03110.1"/>
    <property type="molecule type" value="Genomic_DNA"/>
</dbReference>